<dbReference type="Gene3D" id="2.60.40.790">
    <property type="match status" value="1"/>
</dbReference>
<dbReference type="InterPro" id="IPR008978">
    <property type="entry name" value="HSP20-like_chaperone"/>
</dbReference>
<proteinExistence type="inferred from homology"/>
<evidence type="ECO:0000256" key="3">
    <source>
        <dbReference type="RuleBase" id="RU003616"/>
    </source>
</evidence>
<dbReference type="GO" id="GO:0009408">
    <property type="term" value="P:response to heat"/>
    <property type="evidence" value="ECO:0007669"/>
    <property type="project" value="InterPro"/>
</dbReference>
<evidence type="ECO:0000313" key="6">
    <source>
        <dbReference type="Proteomes" id="UP000503820"/>
    </source>
</evidence>
<comment type="similarity">
    <text evidence="2 3">Belongs to the small heat shock protein (HSP20) family.</text>
</comment>
<keyword evidence="6" id="KW-1185">Reference proteome</keyword>
<dbReference type="Proteomes" id="UP000503820">
    <property type="component" value="Unassembled WGS sequence"/>
</dbReference>
<evidence type="ECO:0000256" key="1">
    <source>
        <dbReference type="ARBA" id="ARBA00023016"/>
    </source>
</evidence>
<reference evidence="5 6" key="1">
    <citation type="submission" date="2020-05" db="EMBL/GenBank/DDBJ databases">
        <title>Draft genome sequence of Desulfovibrio psychrotolerans JS1T.</title>
        <authorList>
            <person name="Ueno A."/>
            <person name="Tamazawa S."/>
            <person name="Tamamura S."/>
            <person name="Murakami T."/>
            <person name="Kiyama T."/>
            <person name="Inomata H."/>
            <person name="Amano Y."/>
            <person name="Miyakawa K."/>
            <person name="Tamaki H."/>
            <person name="Naganuma T."/>
            <person name="Kaneko K."/>
        </authorList>
    </citation>
    <scope>NUCLEOTIDE SEQUENCE [LARGE SCALE GENOMIC DNA]</scope>
    <source>
        <strain evidence="5 6">JS1</strain>
    </source>
</reference>
<dbReference type="SUPFAM" id="SSF49764">
    <property type="entry name" value="HSP20-like chaperones"/>
    <property type="match status" value="1"/>
</dbReference>
<name>A0A7J0BUC6_9BACT</name>
<accession>A0A7J0BUC6</accession>
<feature type="domain" description="SHSP" evidence="4">
    <location>
        <begin position="11"/>
        <end position="122"/>
    </location>
</feature>
<sequence length="122" mass="13931">MHQNQTPERCGKAPRIRPAADFVEREDGFYLYLDMPGVSREALSVHVEDDELSIQGRSNHGLCNGERVHAMEFGDVEYHAQFALTDNMDTRHIGAQLANGVLSIYIPRREAQEPRRIRIEVI</sequence>
<comment type="caution">
    <text evidence="5">The sequence shown here is derived from an EMBL/GenBank/DDBJ whole genome shotgun (WGS) entry which is preliminary data.</text>
</comment>
<evidence type="ECO:0000313" key="5">
    <source>
        <dbReference type="EMBL" id="GFM36782.1"/>
    </source>
</evidence>
<dbReference type="InterPro" id="IPR044587">
    <property type="entry name" value="HSP21-like"/>
</dbReference>
<organism evidence="5 6">
    <name type="scientific">Desulfovibrio psychrotolerans</name>
    <dbReference type="NCBI Taxonomy" id="415242"/>
    <lineage>
        <taxon>Bacteria</taxon>
        <taxon>Pseudomonadati</taxon>
        <taxon>Thermodesulfobacteriota</taxon>
        <taxon>Desulfovibrionia</taxon>
        <taxon>Desulfovibrionales</taxon>
        <taxon>Desulfovibrionaceae</taxon>
        <taxon>Desulfovibrio</taxon>
    </lineage>
</organism>
<dbReference type="CDD" id="cd06464">
    <property type="entry name" value="ACD_sHsps-like"/>
    <property type="match status" value="1"/>
</dbReference>
<keyword evidence="1" id="KW-0346">Stress response</keyword>
<protein>
    <submittedName>
        <fullName evidence="5">Molecular chaperone Hsp20</fullName>
    </submittedName>
</protein>
<gene>
    <name evidence="5" type="ORF">DSM19430T_14660</name>
</gene>
<dbReference type="EMBL" id="BLVP01000007">
    <property type="protein sequence ID" value="GFM36782.1"/>
    <property type="molecule type" value="Genomic_DNA"/>
</dbReference>
<evidence type="ECO:0000256" key="2">
    <source>
        <dbReference type="PROSITE-ProRule" id="PRU00285"/>
    </source>
</evidence>
<dbReference type="PANTHER" id="PTHR46733:SF4">
    <property type="entry name" value="HEAT SHOCK PROTEIN 21, CHLOROPLASTIC"/>
    <property type="match status" value="1"/>
</dbReference>
<dbReference type="RefSeq" id="WP_174409438.1">
    <property type="nucleotide sequence ID" value="NZ_BLVP01000007.1"/>
</dbReference>
<dbReference type="PROSITE" id="PS01031">
    <property type="entry name" value="SHSP"/>
    <property type="match status" value="1"/>
</dbReference>
<evidence type="ECO:0000259" key="4">
    <source>
        <dbReference type="PROSITE" id="PS01031"/>
    </source>
</evidence>
<dbReference type="AlphaFoldDB" id="A0A7J0BUC6"/>
<dbReference type="PANTHER" id="PTHR46733">
    <property type="entry name" value="26.5 KDA HEAT SHOCK PROTEIN, MITOCHONDRIAL"/>
    <property type="match status" value="1"/>
</dbReference>
<dbReference type="Pfam" id="PF00011">
    <property type="entry name" value="HSP20"/>
    <property type="match status" value="1"/>
</dbReference>
<dbReference type="InterPro" id="IPR002068">
    <property type="entry name" value="A-crystallin/Hsp20_dom"/>
</dbReference>